<evidence type="ECO:0000313" key="1">
    <source>
        <dbReference type="EMBL" id="MCQ6959292.1"/>
    </source>
</evidence>
<dbReference type="EMBL" id="JANHOH010000002">
    <property type="protein sequence ID" value="MCQ6959292.1"/>
    <property type="molecule type" value="Genomic_DNA"/>
</dbReference>
<reference evidence="1 2" key="1">
    <citation type="submission" date="2022-07" db="EMBL/GenBank/DDBJ databases">
        <title>Mucilaginibacter sp. JC4.</title>
        <authorList>
            <person name="Le V."/>
            <person name="Ko S.-R."/>
            <person name="Ahn C.-Y."/>
            <person name="Oh H.-M."/>
        </authorList>
    </citation>
    <scope>NUCLEOTIDE SEQUENCE [LARGE SCALE GENOMIC DNA]</scope>
    <source>
        <strain evidence="1 2">JC4</strain>
    </source>
</reference>
<dbReference type="RefSeq" id="WP_256539475.1">
    <property type="nucleotide sequence ID" value="NZ_JANHOH010000002.1"/>
</dbReference>
<evidence type="ECO:0000313" key="2">
    <source>
        <dbReference type="Proteomes" id="UP001204376"/>
    </source>
</evidence>
<proteinExistence type="predicted"/>
<dbReference type="Proteomes" id="UP001204376">
    <property type="component" value="Unassembled WGS sequence"/>
</dbReference>
<organism evidence="1 2">
    <name type="scientific">Mucilaginibacter aquariorum</name>
    <dbReference type="NCBI Taxonomy" id="2967225"/>
    <lineage>
        <taxon>Bacteria</taxon>
        <taxon>Pseudomonadati</taxon>
        <taxon>Bacteroidota</taxon>
        <taxon>Sphingobacteriia</taxon>
        <taxon>Sphingobacteriales</taxon>
        <taxon>Sphingobacteriaceae</taxon>
        <taxon>Mucilaginibacter</taxon>
    </lineage>
</organism>
<comment type="caution">
    <text evidence="1">The sequence shown here is derived from an EMBL/GenBank/DDBJ whole genome shotgun (WGS) entry which is preliminary data.</text>
</comment>
<name>A0ABT1T411_9SPHI</name>
<keyword evidence="2" id="KW-1185">Reference proteome</keyword>
<evidence type="ECO:0008006" key="3">
    <source>
        <dbReference type="Google" id="ProtNLM"/>
    </source>
</evidence>
<sequence length="107" mass="12401">MNDQTIEFQAKIYVFDLNNCAREFGFKSEEHWVIQAVNKEEKSVLEMRYFPTISAKVLPDMLAEMLASVKFKLSQQLAGAEKKLDAAFILQQQLRFLIAYNPARPTR</sequence>
<gene>
    <name evidence="1" type="ORF">NPE20_15050</name>
</gene>
<protein>
    <recommendedName>
        <fullName evidence="3">His-Xaa-Ser system protein HxsD</fullName>
    </recommendedName>
</protein>
<accession>A0ABT1T411</accession>